<dbReference type="Proteomes" id="UP001497525">
    <property type="component" value="Unassembled WGS sequence"/>
</dbReference>
<dbReference type="InterPro" id="IPR052254">
    <property type="entry name" value="CUL4-DDB1_E3_ligase_receptor"/>
</dbReference>
<dbReference type="PANTHER" id="PTHR44472">
    <property type="entry name" value="DDB1- AND CUL4-ASSOCIATED FACTOR 4-RELATED"/>
    <property type="match status" value="1"/>
</dbReference>
<dbReference type="GO" id="GO:0080008">
    <property type="term" value="C:Cul4-RING E3 ubiquitin ligase complex"/>
    <property type="evidence" value="ECO:0007669"/>
    <property type="project" value="TreeGrafter"/>
</dbReference>
<organism evidence="3 4">
    <name type="scientific">Calicophoron daubneyi</name>
    <name type="common">Rumen fluke</name>
    <name type="synonym">Paramphistomum daubneyi</name>
    <dbReference type="NCBI Taxonomy" id="300641"/>
    <lineage>
        <taxon>Eukaryota</taxon>
        <taxon>Metazoa</taxon>
        <taxon>Spiralia</taxon>
        <taxon>Lophotrochozoa</taxon>
        <taxon>Platyhelminthes</taxon>
        <taxon>Trematoda</taxon>
        <taxon>Digenea</taxon>
        <taxon>Plagiorchiida</taxon>
        <taxon>Pronocephalata</taxon>
        <taxon>Paramphistomoidea</taxon>
        <taxon>Paramphistomidae</taxon>
        <taxon>Calicophoron</taxon>
    </lineage>
</organism>
<keyword evidence="2" id="KW-0677">Repeat</keyword>
<name>A0AAV2T1A1_CALDB</name>
<comment type="caution">
    <text evidence="3">The sequence shown here is derived from an EMBL/GenBank/DDBJ whole genome shotgun (WGS) entry which is preliminary data.</text>
</comment>
<evidence type="ECO:0000256" key="2">
    <source>
        <dbReference type="ARBA" id="ARBA00022737"/>
    </source>
</evidence>
<dbReference type="EMBL" id="CAXLJL010000079">
    <property type="protein sequence ID" value="CAL5131015.1"/>
    <property type="molecule type" value="Genomic_DNA"/>
</dbReference>
<dbReference type="AlphaFoldDB" id="A0AAV2T1A1"/>
<protein>
    <submittedName>
        <fullName evidence="3">Uncharacterized protein</fullName>
    </submittedName>
</protein>
<evidence type="ECO:0000256" key="1">
    <source>
        <dbReference type="ARBA" id="ARBA00022574"/>
    </source>
</evidence>
<reference evidence="3" key="1">
    <citation type="submission" date="2024-06" db="EMBL/GenBank/DDBJ databases">
        <authorList>
            <person name="Liu X."/>
            <person name="Lenzi L."/>
            <person name="Haldenby T S."/>
            <person name="Uol C."/>
        </authorList>
    </citation>
    <scope>NUCLEOTIDE SEQUENCE</scope>
</reference>
<evidence type="ECO:0000313" key="4">
    <source>
        <dbReference type="Proteomes" id="UP001497525"/>
    </source>
</evidence>
<dbReference type="PANTHER" id="PTHR44472:SF1">
    <property type="entry name" value="DDB1 AND CUL4 ASSOCIATED FACTOR 4"/>
    <property type="match status" value="1"/>
</dbReference>
<sequence length="531" mass="58706">MASSSHSSIPGYFYDPEKKRYFKIGQQDLPNFVSKSTVDSVTASDQVHRNVIRMQHVCRKDQINNALNYLSFRELRTPRFSELLYKSWIRVHSRRLIPQQVFRAGPIEACLLSPSGQWLFGICEGVAMPFRVFWENVESGQGCHSERSQPRFRARRIYCPRTSHFAEFFGRDLAWRSSSDSLIVLGNCGGMAALETVSFQGSHYASSILRNLPFQAGSVLRFATMSSPKSDMVDNIDRFFSPHTSDCDGFDNDDSLARICSFSDSSTAEPLFILTRDGLYFIGGSTCARIYSLTKSSSKFQRYKSGRIMTACCIASSSIKMNWGCKICSQIRASNVQAYLSSSGDGGCVLELLDLNTCYCDSSVLIRFGVNSAAAVAGVAQKGDGNTDIVSLKCLIDSAGHRSGLLTGRRCGLVQLWDDRWPNRPAVQYYGSDGSLVSPFASHIPPVPAVDSSGHRVVCCPLLASSHIGIWDFDSGEVLNVLKVPYKNPRPPFARPPHLFFRSSWNNLSGTTVRGPALLAVGQESIHCFSV</sequence>
<accession>A0AAV2T1A1</accession>
<keyword evidence="1" id="KW-0853">WD repeat</keyword>
<evidence type="ECO:0000313" key="3">
    <source>
        <dbReference type="EMBL" id="CAL5131015.1"/>
    </source>
</evidence>
<gene>
    <name evidence="3" type="ORF">CDAUBV1_LOCUS3208</name>
</gene>
<proteinExistence type="predicted"/>